<feature type="domain" description="Fungal-type protein kinase" evidence="2">
    <location>
        <begin position="196"/>
        <end position="645"/>
    </location>
</feature>
<evidence type="ECO:0000313" key="3">
    <source>
        <dbReference type="EMBL" id="TRM63110.1"/>
    </source>
</evidence>
<evidence type="ECO:0000313" key="4">
    <source>
        <dbReference type="Proteomes" id="UP000320762"/>
    </source>
</evidence>
<comment type="caution">
    <text evidence="3">The sequence shown here is derived from an EMBL/GenBank/DDBJ whole genome shotgun (WGS) entry which is preliminary data.</text>
</comment>
<feature type="compositionally biased region" description="Polar residues" evidence="1">
    <location>
        <begin position="844"/>
        <end position="853"/>
    </location>
</feature>
<dbReference type="Pfam" id="PF17667">
    <property type="entry name" value="Pkinase_fungal"/>
    <property type="match status" value="1"/>
</dbReference>
<dbReference type="AlphaFoldDB" id="A0A550CE80"/>
<proteinExistence type="predicted"/>
<dbReference type="PANTHER" id="PTHR38248:SF2">
    <property type="entry name" value="FUNK1 11"/>
    <property type="match status" value="1"/>
</dbReference>
<dbReference type="InterPro" id="IPR011009">
    <property type="entry name" value="Kinase-like_dom_sf"/>
</dbReference>
<keyword evidence="4" id="KW-1185">Reference proteome</keyword>
<feature type="region of interest" description="Disordered" evidence="1">
    <location>
        <begin position="1"/>
        <end position="71"/>
    </location>
</feature>
<evidence type="ECO:0000256" key="1">
    <source>
        <dbReference type="SAM" id="MobiDB-lite"/>
    </source>
</evidence>
<feature type="compositionally biased region" description="Low complexity" evidence="1">
    <location>
        <begin position="801"/>
        <end position="817"/>
    </location>
</feature>
<sequence length="853" mass="96861">MSSGPAEESYALPNPRDLEDRPPSPPRTPPNQSIPLQDGSHGRSDPSAAFVKQTPRIVSSHRNPQNVTDLRSDEIPKQMSTEMNHCGLEEFMAHYMPFSPDSRALDEAVNLLKGKGLLVSGGDDIDWDWGGSSERERYKYLVQVSAELVKLKIPNRNATCQLVQSPDNYMDSQKPGANFKIDARFALIALETSKVSERLTLDDAAVTAEYKLLLKDQLQNWKQLVSGVVYIMNADPRRTHIFSFSIEDNMMTVWFFSRSHSCRSATFDMRKHYRRCIEIFIAFMFATPAELGFDETVELISTDGQWYYGYKVGDRYYRTERSIFEHNGTRISGRGTRVWEVVRIKDFKDPKPLDVERRKTYALKDVWLDKGALTERKIQEALFGDLDDVYRRIKANDAGIRDVLKGFDKETRTALQDCVADRKLYGKYFLTIDHDWEGPESKPRAAHAVAVPNVFGFGYEPSPLVASVTGSDSTRARPNPLAPPLTPPTPVVLEREFVPKYHYRVVFDEVGEALHYVDNISLVLRAVLDCLFALQLLFLARWVHRDISTGNLLWWNGRGLLADLEYAKKFEPKTNGSSDPKTGTAFFMAVEIQKQRLIYQPPDVDYDSLTDALARSSARSRPSTSVVVHNYEHDLESIFWVLLWIYMARLPHSSVTPSKAERHTRSKDVDAMIIDGVESTQSQRLVFPDPVLRVVREIFQNHSGCSDLRYDVLTSGDRFEEHITPLFEPEVATVFLFLAVKLCKGYKMREFDFMNAATYSPLYTTFRQAIQALQAHYGKHPDSYLPLLVIKARETIQPVGRATTAPPAAPRQVVRPHAVPKRRKPKDDDDYEDEPASKVAKVGTVQTASRASG</sequence>
<dbReference type="SUPFAM" id="SSF56112">
    <property type="entry name" value="Protein kinase-like (PK-like)"/>
    <property type="match status" value="1"/>
</dbReference>
<dbReference type="Proteomes" id="UP000320762">
    <property type="component" value="Unassembled WGS sequence"/>
</dbReference>
<dbReference type="PANTHER" id="PTHR38248">
    <property type="entry name" value="FUNK1 6"/>
    <property type="match status" value="1"/>
</dbReference>
<dbReference type="EMBL" id="VDMD01000010">
    <property type="protein sequence ID" value="TRM63110.1"/>
    <property type="molecule type" value="Genomic_DNA"/>
</dbReference>
<evidence type="ECO:0000259" key="2">
    <source>
        <dbReference type="Pfam" id="PF17667"/>
    </source>
</evidence>
<feature type="region of interest" description="Disordered" evidence="1">
    <location>
        <begin position="801"/>
        <end position="853"/>
    </location>
</feature>
<dbReference type="OrthoDB" id="3271139at2759"/>
<feature type="compositionally biased region" description="Polar residues" evidence="1">
    <location>
        <begin position="56"/>
        <end position="69"/>
    </location>
</feature>
<accession>A0A550CE80</accession>
<name>A0A550CE80_9AGAR</name>
<gene>
    <name evidence="3" type="ORF">BD626DRAFT_33149</name>
</gene>
<dbReference type="InterPro" id="IPR040976">
    <property type="entry name" value="Pkinase_fungal"/>
</dbReference>
<dbReference type="Gene3D" id="1.10.510.10">
    <property type="entry name" value="Transferase(Phosphotransferase) domain 1"/>
    <property type="match status" value="1"/>
</dbReference>
<protein>
    <recommendedName>
        <fullName evidence="2">Fungal-type protein kinase domain-containing protein</fullName>
    </recommendedName>
</protein>
<organism evidence="3 4">
    <name type="scientific">Schizophyllum amplum</name>
    <dbReference type="NCBI Taxonomy" id="97359"/>
    <lineage>
        <taxon>Eukaryota</taxon>
        <taxon>Fungi</taxon>
        <taxon>Dikarya</taxon>
        <taxon>Basidiomycota</taxon>
        <taxon>Agaricomycotina</taxon>
        <taxon>Agaricomycetes</taxon>
        <taxon>Agaricomycetidae</taxon>
        <taxon>Agaricales</taxon>
        <taxon>Schizophyllaceae</taxon>
        <taxon>Schizophyllum</taxon>
    </lineage>
</organism>
<reference evidence="3 4" key="1">
    <citation type="journal article" date="2019" name="New Phytol.">
        <title>Comparative genomics reveals unique wood-decay strategies and fruiting body development in the Schizophyllaceae.</title>
        <authorList>
            <person name="Almasi E."/>
            <person name="Sahu N."/>
            <person name="Krizsan K."/>
            <person name="Balint B."/>
            <person name="Kovacs G.M."/>
            <person name="Kiss B."/>
            <person name="Cseklye J."/>
            <person name="Drula E."/>
            <person name="Henrissat B."/>
            <person name="Nagy I."/>
            <person name="Chovatia M."/>
            <person name="Adam C."/>
            <person name="LaButti K."/>
            <person name="Lipzen A."/>
            <person name="Riley R."/>
            <person name="Grigoriev I.V."/>
            <person name="Nagy L.G."/>
        </authorList>
    </citation>
    <scope>NUCLEOTIDE SEQUENCE [LARGE SCALE GENOMIC DNA]</scope>
    <source>
        <strain evidence="3 4">NL-1724</strain>
    </source>
</reference>